<dbReference type="RefSeq" id="XP_067513015.1">
    <property type="nucleotide sequence ID" value="XM_067656914.1"/>
</dbReference>
<name>I1BN39_RHIO9</name>
<dbReference type="Gene3D" id="2.80.10.50">
    <property type="match status" value="1"/>
</dbReference>
<organism evidence="1 2">
    <name type="scientific">Rhizopus delemar (strain RA 99-880 / ATCC MYA-4621 / FGSC 9543 / NRRL 43880)</name>
    <name type="common">Mucormycosis agent</name>
    <name type="synonym">Rhizopus arrhizus var. delemar</name>
    <dbReference type="NCBI Taxonomy" id="246409"/>
    <lineage>
        <taxon>Eukaryota</taxon>
        <taxon>Fungi</taxon>
        <taxon>Fungi incertae sedis</taxon>
        <taxon>Mucoromycota</taxon>
        <taxon>Mucoromycotina</taxon>
        <taxon>Mucoromycetes</taxon>
        <taxon>Mucorales</taxon>
        <taxon>Mucorineae</taxon>
        <taxon>Rhizopodaceae</taxon>
        <taxon>Rhizopus</taxon>
    </lineage>
</organism>
<dbReference type="STRING" id="246409.I1BN39"/>
<dbReference type="AlphaFoldDB" id="I1BN39"/>
<gene>
    <name evidence="1" type="ORF">RO3G_02323</name>
</gene>
<dbReference type="GeneID" id="93609295"/>
<accession>I1BN39</accession>
<dbReference type="InterPro" id="IPR035992">
    <property type="entry name" value="Ricin_B-like_lectins"/>
</dbReference>
<reference evidence="1 2" key="1">
    <citation type="journal article" date="2009" name="PLoS Genet.">
        <title>Genomic analysis of the basal lineage fungus Rhizopus oryzae reveals a whole-genome duplication.</title>
        <authorList>
            <person name="Ma L.-J."/>
            <person name="Ibrahim A.S."/>
            <person name="Skory C."/>
            <person name="Grabherr M.G."/>
            <person name="Burger G."/>
            <person name="Butler M."/>
            <person name="Elias M."/>
            <person name="Idnurm A."/>
            <person name="Lang B.F."/>
            <person name="Sone T."/>
            <person name="Abe A."/>
            <person name="Calvo S.E."/>
            <person name="Corrochano L.M."/>
            <person name="Engels R."/>
            <person name="Fu J."/>
            <person name="Hansberg W."/>
            <person name="Kim J.-M."/>
            <person name="Kodira C.D."/>
            <person name="Koehrsen M.J."/>
            <person name="Liu B."/>
            <person name="Miranda-Saavedra D."/>
            <person name="O'Leary S."/>
            <person name="Ortiz-Castellanos L."/>
            <person name="Poulter R."/>
            <person name="Rodriguez-Romero J."/>
            <person name="Ruiz-Herrera J."/>
            <person name="Shen Y.-Q."/>
            <person name="Zeng Q."/>
            <person name="Galagan J."/>
            <person name="Birren B.W."/>
            <person name="Cuomo C.A."/>
            <person name="Wickes B.L."/>
        </authorList>
    </citation>
    <scope>NUCLEOTIDE SEQUENCE [LARGE SCALE GENOMIC DNA]</scope>
    <source>
        <strain evidence="2">RA 99-880 / ATCC MYA-4621 / FGSC 9543 / NRRL 43880</strain>
    </source>
</reference>
<evidence type="ECO:0008006" key="3">
    <source>
        <dbReference type="Google" id="ProtNLM"/>
    </source>
</evidence>
<dbReference type="Proteomes" id="UP000009138">
    <property type="component" value="Unassembled WGS sequence"/>
</dbReference>
<evidence type="ECO:0000313" key="1">
    <source>
        <dbReference type="EMBL" id="EIE77619.1"/>
    </source>
</evidence>
<evidence type="ECO:0000313" key="2">
    <source>
        <dbReference type="Proteomes" id="UP000009138"/>
    </source>
</evidence>
<proteinExistence type="predicted"/>
<dbReference type="VEuPathDB" id="FungiDB:RO3G_02323"/>
<dbReference type="SUPFAM" id="SSF50370">
    <property type="entry name" value="Ricin B-like lectins"/>
    <property type="match status" value="1"/>
</dbReference>
<dbReference type="EMBL" id="CH476733">
    <property type="protein sequence ID" value="EIE77619.1"/>
    <property type="molecule type" value="Genomic_DNA"/>
</dbReference>
<keyword evidence="2" id="KW-1185">Reference proteome</keyword>
<sequence length="323" mass="35753">MVLDVTQDSLKVMLNDDSSFTVLDVQGGILESDKQIIQYRRKMIEDAHNQRWYYREDGFIYPQVNPNLVLDIRGNWTKPACSILQYIHNKTKLFFELTTLKSSEAAGVVTIEIKNNLLSTPLFKPRSEDLHQFKNSLLGHALSVTETDVFSTFGYSTEAIPVSWFRTGDICFSLFFEDNIKLASGKCSSDPLSLTLFSISLCSSRSCAVALAHFEFEELGLDINYQWVASCSVVIHADTVAVDAVVSHFDVIGDDTVVDGAAVPDVANNNSTDLLADSLCFGDSFHRTCLVASETFVEGNPTFCHRPDGSLQVDKLAGEESCS</sequence>
<protein>
    <recommendedName>
        <fullName evidence="3">Ricin B lectin domain-containing protein</fullName>
    </recommendedName>
</protein>
<dbReference type="InParanoid" id="I1BN39"/>